<dbReference type="InterPro" id="IPR002931">
    <property type="entry name" value="Transglutaminase-like"/>
</dbReference>
<dbReference type="SUPFAM" id="SSF54001">
    <property type="entry name" value="Cysteine proteinases"/>
    <property type="match status" value="1"/>
</dbReference>
<name>A0A1F7IMI6_9BACT</name>
<comment type="caution">
    <text evidence="2">The sequence shown here is derived from an EMBL/GenBank/DDBJ whole genome shotgun (WGS) entry which is preliminary data.</text>
</comment>
<feature type="domain" description="Transglutaminase-like" evidence="1">
    <location>
        <begin position="40"/>
        <end position="140"/>
    </location>
</feature>
<evidence type="ECO:0000313" key="2">
    <source>
        <dbReference type="EMBL" id="OGK44579.1"/>
    </source>
</evidence>
<dbReference type="EMBL" id="MGAI01000026">
    <property type="protein sequence ID" value="OGK44579.1"/>
    <property type="molecule type" value="Genomic_DNA"/>
</dbReference>
<organism evidence="2 3">
    <name type="scientific">Candidatus Roizmanbacteria bacterium RIFCSPLOWO2_01_FULL_37_16</name>
    <dbReference type="NCBI Taxonomy" id="1802058"/>
    <lineage>
        <taxon>Bacteria</taxon>
        <taxon>Candidatus Roizmaniibacteriota</taxon>
    </lineage>
</organism>
<protein>
    <recommendedName>
        <fullName evidence="1">Transglutaminase-like domain-containing protein</fullName>
    </recommendedName>
</protein>
<sequence>MTQSLISEPQGMEAVIKYQQAGKQTQLTPEIQQVASTYQGTVLDKTKQILAYLKSMRATRFDESIFRKRTAGQILKDGFVTGCTDSDLVFVALARANGLSAKYVETIDESWLQKGGGSIQGHQYAEVYDEEQKRWFWVDPMGMRIDIQPPLKEGRVIYDVGLDSWDIGITDFDSLKQKFEEFRTNWLETNKT</sequence>
<gene>
    <name evidence="2" type="ORF">A3B40_05345</name>
</gene>
<dbReference type="InterPro" id="IPR038765">
    <property type="entry name" value="Papain-like_cys_pep_sf"/>
</dbReference>
<proteinExistence type="predicted"/>
<dbReference type="Pfam" id="PF01841">
    <property type="entry name" value="Transglut_core"/>
    <property type="match status" value="1"/>
</dbReference>
<evidence type="ECO:0000313" key="3">
    <source>
        <dbReference type="Proteomes" id="UP000178040"/>
    </source>
</evidence>
<dbReference type="Proteomes" id="UP000178040">
    <property type="component" value="Unassembled WGS sequence"/>
</dbReference>
<dbReference type="AlphaFoldDB" id="A0A1F7IMI6"/>
<dbReference type="Gene3D" id="3.10.620.30">
    <property type="match status" value="1"/>
</dbReference>
<accession>A0A1F7IMI6</accession>
<evidence type="ECO:0000259" key="1">
    <source>
        <dbReference type="Pfam" id="PF01841"/>
    </source>
</evidence>
<reference evidence="2 3" key="1">
    <citation type="journal article" date="2016" name="Nat. Commun.">
        <title>Thousands of microbial genomes shed light on interconnected biogeochemical processes in an aquifer system.</title>
        <authorList>
            <person name="Anantharaman K."/>
            <person name="Brown C.T."/>
            <person name="Hug L.A."/>
            <person name="Sharon I."/>
            <person name="Castelle C.J."/>
            <person name="Probst A.J."/>
            <person name="Thomas B.C."/>
            <person name="Singh A."/>
            <person name="Wilkins M.J."/>
            <person name="Karaoz U."/>
            <person name="Brodie E.L."/>
            <person name="Williams K.H."/>
            <person name="Hubbard S.S."/>
            <person name="Banfield J.F."/>
        </authorList>
    </citation>
    <scope>NUCLEOTIDE SEQUENCE [LARGE SCALE GENOMIC DNA]</scope>
</reference>